<name>A0ACC2IU62_9PLEO</name>
<dbReference type="EMBL" id="JAPHNI010000011">
    <property type="protein sequence ID" value="KAJ8118732.1"/>
    <property type="molecule type" value="Genomic_DNA"/>
</dbReference>
<keyword evidence="2" id="KW-1185">Reference proteome</keyword>
<accession>A0ACC2IU62</accession>
<reference evidence="1" key="1">
    <citation type="submission" date="2022-11" db="EMBL/GenBank/DDBJ databases">
        <title>Genome Sequence of Boeremia exigua.</title>
        <authorList>
            <person name="Buettner E."/>
        </authorList>
    </citation>
    <scope>NUCLEOTIDE SEQUENCE</scope>
    <source>
        <strain evidence="1">CU02</strain>
    </source>
</reference>
<evidence type="ECO:0000313" key="1">
    <source>
        <dbReference type="EMBL" id="KAJ8118732.1"/>
    </source>
</evidence>
<sequence>MADNSLHDLNYGRPGLTIYDLDNHEWNTSRHHTLDVLKQVAEWQLAIPAAISFSSATTSTNATTTRKHVRQLTHNHPQLVSAAEQLPELGIVSEAVTSSVTTYDPNVGDLFSFGTVHLKQFVRPKQIAALPTGPSGSVLRLVPLGKQRQGWENDKSVWLSGPAFKIVDSAYWNEDAAPIQQICFAQTDNSNSFLAVRLLSKTVLFRPLYHRGRRAAKPSLHYDLPPSLLSARPLLHLAAEETGGAPHADVAFNPDYQFQFGVIDQHYRWSLWQIERRAKREEYSVSRMVGGDILPDENDTSDGDGWSRIMWAGDSNTLILCNRRHLSVVNLEGGTFDYFQAPVIIPQRSTDWILDIKRHPQFQNRFFVLTSTRLFLIAVTTRSAAIDSTADEAGASIVLSQRHYRGDEDITLQINVEAVEGMSYLFITSRLNKLVQVYHFPNYSSSFADFVATTNPVALGLDFPYSGSIHQMHLHVLEYGTKVVPQHRQSNAFAQSCLSKSVPFYQLTVIMADLSVYQTVLLSSGYHNNPEPLVWRRVVVAKHSLDARSNVDEMDDFVEPNGPDWDAEPESKLTSQMPRLVSSSNRAIASGTADRMAAYDALIQIDQSAGASVSLKDLTDQLREVTRGDLWNFGSRHMMEFLESVDVADVDEDSERLEQVFADENPQNTYSLRPIATPNVLRLPSTQQTSIADLYDIILRDWIAPLPADISVPVRQAKERLARRVAAEVTLAGASLRPRVEEQPGIAPGQPMSLPILPPKSASLLPSSSLPTPPQSSVPPSSPLLTEYVRPLAGDPLSRLRKHLTIDDESSSLPMVLAPSVSELLSHWQPGTDPSTYDWEATERTLRPEMLDDESQESREKERKKKERRDKRQRREDELMRAKTQTSSQPMFLPPAGPRSSPGPSFGGMAASSQVPMPMSQMSSQVHGVGGGFGGFGGGHGMMPQSQAEPGKFGGRPEKKKKKGKSRVSGF</sequence>
<evidence type="ECO:0000313" key="2">
    <source>
        <dbReference type="Proteomes" id="UP001153331"/>
    </source>
</evidence>
<protein>
    <submittedName>
        <fullName evidence="1">Uncharacterized protein</fullName>
    </submittedName>
</protein>
<dbReference type="Proteomes" id="UP001153331">
    <property type="component" value="Unassembled WGS sequence"/>
</dbReference>
<comment type="caution">
    <text evidence="1">The sequence shown here is derived from an EMBL/GenBank/DDBJ whole genome shotgun (WGS) entry which is preliminary data.</text>
</comment>
<gene>
    <name evidence="1" type="ORF">OPT61_g340</name>
</gene>
<organism evidence="1 2">
    <name type="scientific">Boeremia exigua</name>
    <dbReference type="NCBI Taxonomy" id="749465"/>
    <lineage>
        <taxon>Eukaryota</taxon>
        <taxon>Fungi</taxon>
        <taxon>Dikarya</taxon>
        <taxon>Ascomycota</taxon>
        <taxon>Pezizomycotina</taxon>
        <taxon>Dothideomycetes</taxon>
        <taxon>Pleosporomycetidae</taxon>
        <taxon>Pleosporales</taxon>
        <taxon>Pleosporineae</taxon>
        <taxon>Didymellaceae</taxon>
        <taxon>Boeremia</taxon>
    </lineage>
</organism>
<proteinExistence type="predicted"/>